<feature type="transmembrane region" description="Helical" evidence="2">
    <location>
        <begin position="193"/>
        <end position="211"/>
    </location>
</feature>
<dbReference type="GO" id="GO:0016757">
    <property type="term" value="F:glycosyltransferase activity"/>
    <property type="evidence" value="ECO:0007669"/>
    <property type="project" value="UniProtKB-KW"/>
</dbReference>
<feature type="region of interest" description="Disordered" evidence="1">
    <location>
        <begin position="1"/>
        <end position="62"/>
    </location>
</feature>
<feature type="compositionally biased region" description="Basic residues" evidence="1">
    <location>
        <begin position="52"/>
        <end position="62"/>
    </location>
</feature>
<organism evidence="4 5">
    <name type="scientific">Actinacidiphila yanglinensis</name>
    <dbReference type="NCBI Taxonomy" id="310779"/>
    <lineage>
        <taxon>Bacteria</taxon>
        <taxon>Bacillati</taxon>
        <taxon>Actinomycetota</taxon>
        <taxon>Actinomycetes</taxon>
        <taxon>Kitasatosporales</taxon>
        <taxon>Streptomycetaceae</taxon>
        <taxon>Actinacidiphila</taxon>
    </lineage>
</organism>
<dbReference type="EMBL" id="FNVU01000020">
    <property type="protein sequence ID" value="SEG89570.1"/>
    <property type="molecule type" value="Genomic_DNA"/>
</dbReference>
<protein>
    <submittedName>
        <fullName evidence="4">Dolichyl-phosphate-mannose-protein mannosyltransferase</fullName>
    </submittedName>
</protein>
<sequence length="571" mass="60307">MPTLPVDVADPAVSPPPTTLAPPARPTARPVPRPAGTGVGAEAETGTGRPNRQARVRRSTRWPQRWTHRPAARFAVLLVLALAVRAPSFRRPFWSPDEGYLATEAVALRHGGRMYADVVDRKPPLVPWLYEACFAVSGPGSLWLVRACAVVALAVTALFVARLAAAECGAWAAWPAGVLTVAASTALPAPDAMAATFEIFMLPATAAAMYYGSRRRFLAAGAVLAVATLTKQVGLAPLLPLAVQVLTSPRRRRLRSGAALAAGLLVPVTGCALLLGTRPFVFWVFLSSGSYADSPAALGAMCGHVAGNLLRLAVLFGAFVPFLPRFLARRPFSGFDRVLWLWLLASAAGVTAGFHFYGHYFLQLVPPLVLLALRAVRANRFRPELGSGSPPEVEPGTASRPGTATRFRTTALSGSRGVAVAVAAALAVCGVFTAGAWRASPPQMGRSLAVAAAVDAHSTPGQRVLLWGMHPEEYWLAGRPASSRYLTAGLLTNFSGGADVHRVGARYAVPGAWTAFRRELAAAPPCLVVDESAGTPYRVAGYPPLARLLARSYLPVAVVDSARIYRRTGGC</sequence>
<feature type="transmembrane region" description="Helical" evidence="2">
    <location>
        <begin position="168"/>
        <end position="187"/>
    </location>
</feature>
<evidence type="ECO:0000313" key="5">
    <source>
        <dbReference type="Proteomes" id="UP000236754"/>
    </source>
</evidence>
<keyword evidence="4" id="KW-0808">Transferase</keyword>
<keyword evidence="2" id="KW-0812">Transmembrane</keyword>
<feature type="transmembrane region" description="Helical" evidence="2">
    <location>
        <begin position="339"/>
        <end position="358"/>
    </location>
</feature>
<accession>A0A1H6DW44</accession>
<evidence type="ECO:0000259" key="3">
    <source>
        <dbReference type="Pfam" id="PF13231"/>
    </source>
</evidence>
<dbReference type="Proteomes" id="UP000236754">
    <property type="component" value="Unassembled WGS sequence"/>
</dbReference>
<feature type="domain" description="Glycosyltransferase RgtA/B/C/D-like" evidence="3">
    <location>
        <begin position="122"/>
        <end position="266"/>
    </location>
</feature>
<keyword evidence="2" id="KW-0472">Membrane</keyword>
<feature type="compositionally biased region" description="Low complexity" evidence="1">
    <location>
        <begin position="34"/>
        <end position="48"/>
    </location>
</feature>
<gene>
    <name evidence="4" type="ORF">SAMN05216223_120123</name>
</gene>
<evidence type="ECO:0000256" key="2">
    <source>
        <dbReference type="SAM" id="Phobius"/>
    </source>
</evidence>
<dbReference type="InterPro" id="IPR038731">
    <property type="entry name" value="RgtA/B/C-like"/>
</dbReference>
<keyword evidence="4" id="KW-0328">Glycosyltransferase</keyword>
<evidence type="ECO:0000256" key="1">
    <source>
        <dbReference type="SAM" id="MobiDB-lite"/>
    </source>
</evidence>
<feature type="transmembrane region" description="Helical" evidence="2">
    <location>
        <begin position="258"/>
        <end position="285"/>
    </location>
</feature>
<feature type="compositionally biased region" description="Pro residues" evidence="1">
    <location>
        <begin position="13"/>
        <end position="33"/>
    </location>
</feature>
<evidence type="ECO:0000313" key="4">
    <source>
        <dbReference type="EMBL" id="SEG89570.1"/>
    </source>
</evidence>
<name>A0A1H6DW44_9ACTN</name>
<keyword evidence="2" id="KW-1133">Transmembrane helix</keyword>
<reference evidence="4 5" key="1">
    <citation type="submission" date="2016-10" db="EMBL/GenBank/DDBJ databases">
        <authorList>
            <person name="de Groot N.N."/>
        </authorList>
    </citation>
    <scope>NUCLEOTIDE SEQUENCE [LARGE SCALE GENOMIC DNA]</scope>
    <source>
        <strain evidence="4 5">CGMCC 4.2023</strain>
    </source>
</reference>
<dbReference type="AlphaFoldDB" id="A0A1H6DW44"/>
<feature type="transmembrane region" description="Helical" evidence="2">
    <location>
        <begin position="143"/>
        <end position="161"/>
    </location>
</feature>
<feature type="compositionally biased region" description="Low complexity" evidence="1">
    <location>
        <begin position="1"/>
        <end position="12"/>
    </location>
</feature>
<feature type="region of interest" description="Disordered" evidence="1">
    <location>
        <begin position="384"/>
        <end position="404"/>
    </location>
</feature>
<feature type="transmembrane region" description="Helical" evidence="2">
    <location>
        <begin position="305"/>
        <end position="327"/>
    </location>
</feature>
<proteinExistence type="predicted"/>
<feature type="transmembrane region" description="Helical" evidence="2">
    <location>
        <begin position="417"/>
        <end position="437"/>
    </location>
</feature>
<keyword evidence="5" id="KW-1185">Reference proteome</keyword>
<dbReference type="Pfam" id="PF13231">
    <property type="entry name" value="PMT_2"/>
    <property type="match status" value="1"/>
</dbReference>